<dbReference type="RefSeq" id="WP_231807378.1">
    <property type="nucleotide sequence ID" value="NZ_JAJOZG010000118.1"/>
</dbReference>
<accession>A0ABS8QMA9</accession>
<name>A0ABS8QMA9_9PSED</name>
<proteinExistence type="predicted"/>
<evidence type="ECO:0000313" key="1">
    <source>
        <dbReference type="EMBL" id="MCD7036789.1"/>
    </source>
</evidence>
<gene>
    <name evidence="1" type="ORF">LRQ20_00225</name>
</gene>
<dbReference type="Proteomes" id="UP001154922">
    <property type="component" value="Unassembled WGS sequence"/>
</dbReference>
<sequence length="116" mass="12894">MNPKHVSSKNLLPQPKITPSHGNVLKYPEVTGGTAEIIFPSYPGITLGQEVSWGIRGNGIAFASFKILELKPQYEVKVRFHIVFDAEQVTADYSVRQNDEVIGVSHQSVYTVIDRP</sequence>
<dbReference type="EMBL" id="JAJOZI010000001">
    <property type="protein sequence ID" value="MCD7036789.1"/>
    <property type="molecule type" value="Genomic_DNA"/>
</dbReference>
<protein>
    <submittedName>
        <fullName evidence="1">Uncharacterized protein</fullName>
    </submittedName>
</protein>
<reference evidence="1 2" key="1">
    <citation type="journal article" date="2022" name="Int. J. Syst. Evol. Microbiol.">
        <title>Pseudomonas petroselini sp. nov., a pathogen causing bacterial rot of parsley in Japan.</title>
        <authorList>
            <person name="Sawada H."/>
            <person name="Fujikawa T."/>
            <person name="Osada S."/>
            <person name="Satou M."/>
        </authorList>
    </citation>
    <scope>NUCLEOTIDE SEQUENCE [LARGE SCALE GENOMIC DNA]</scope>
    <source>
        <strain evidence="1 2">MAFF 311096</strain>
    </source>
</reference>
<evidence type="ECO:0000313" key="2">
    <source>
        <dbReference type="Proteomes" id="UP001154922"/>
    </source>
</evidence>
<reference evidence="1 2" key="2">
    <citation type="journal article" date="2023" name="Plant Pathol.">
        <title>Dismantling and reorganizing Pseudomonas marginalis sensu#lato.</title>
        <authorList>
            <person name="Sawada H."/>
            <person name="Fujikawa T."/>
            <person name="Satou M."/>
        </authorList>
    </citation>
    <scope>NUCLEOTIDE SEQUENCE [LARGE SCALE GENOMIC DNA]</scope>
    <source>
        <strain evidence="1 2">MAFF 311096</strain>
    </source>
</reference>
<comment type="caution">
    <text evidence="1">The sequence shown here is derived from an EMBL/GenBank/DDBJ whole genome shotgun (WGS) entry which is preliminary data.</text>
</comment>
<organism evidence="1 2">
    <name type="scientific">Pseudomonas petroselini</name>
    <dbReference type="NCBI Taxonomy" id="2899822"/>
    <lineage>
        <taxon>Bacteria</taxon>
        <taxon>Pseudomonadati</taxon>
        <taxon>Pseudomonadota</taxon>
        <taxon>Gammaproteobacteria</taxon>
        <taxon>Pseudomonadales</taxon>
        <taxon>Pseudomonadaceae</taxon>
        <taxon>Pseudomonas</taxon>
    </lineage>
</organism>
<keyword evidence="2" id="KW-1185">Reference proteome</keyword>